<name>A0AB37QZ33_PSEAV</name>
<evidence type="ECO:0000313" key="2">
    <source>
        <dbReference type="Proteomes" id="UP000271817"/>
    </source>
</evidence>
<dbReference type="AlphaFoldDB" id="A0AB37QZ33"/>
<gene>
    <name evidence="1" type="ORF">ALP33_04067</name>
</gene>
<organism evidence="1 2">
    <name type="scientific">Pseudomonas amygdali pv. lachrymans</name>
    <name type="common">Pseudomonas syringae pv. lachrymans</name>
    <dbReference type="NCBI Taxonomy" id="53707"/>
    <lineage>
        <taxon>Bacteria</taxon>
        <taxon>Pseudomonadati</taxon>
        <taxon>Pseudomonadota</taxon>
        <taxon>Gammaproteobacteria</taxon>
        <taxon>Pseudomonadales</taxon>
        <taxon>Pseudomonadaceae</taxon>
        <taxon>Pseudomonas</taxon>
        <taxon>Pseudomonas amygdali</taxon>
    </lineage>
</organism>
<accession>A0AB37QZ33</accession>
<reference evidence="1 2" key="1">
    <citation type="submission" date="2018-08" db="EMBL/GenBank/DDBJ databases">
        <title>Recombination of ecologically and evolutionarily significant loci maintains genetic cohesion in the Pseudomonas syringae species complex.</title>
        <authorList>
            <person name="Dillon M."/>
            <person name="Thakur S."/>
            <person name="Almeida R.N.D."/>
            <person name="Weir B.S."/>
            <person name="Guttman D.S."/>
        </authorList>
    </citation>
    <scope>NUCLEOTIDE SEQUENCE [LARGE SCALE GENOMIC DNA]</scope>
    <source>
        <strain evidence="1 2">ICMP 3402</strain>
    </source>
</reference>
<dbReference type="EMBL" id="RBTW01000317">
    <property type="protein sequence ID" value="RMU14934.1"/>
    <property type="molecule type" value="Genomic_DNA"/>
</dbReference>
<protein>
    <submittedName>
        <fullName evidence="1">Uncharacterized protein</fullName>
    </submittedName>
</protein>
<sequence>MLFVDANLEQLGEPEAMPCVRRAVHPFHFDNVRKPVIAFSLVIAEMTNEIMWEVNGAQCAKSLPACLPASRARALGA</sequence>
<comment type="caution">
    <text evidence="1">The sequence shown here is derived from an EMBL/GenBank/DDBJ whole genome shotgun (WGS) entry which is preliminary data.</text>
</comment>
<dbReference type="Proteomes" id="UP000271817">
    <property type="component" value="Unassembled WGS sequence"/>
</dbReference>
<evidence type="ECO:0000313" key="1">
    <source>
        <dbReference type="EMBL" id="RMU14934.1"/>
    </source>
</evidence>
<proteinExistence type="predicted"/>